<evidence type="ECO:0000256" key="2">
    <source>
        <dbReference type="ARBA" id="ARBA00022857"/>
    </source>
</evidence>
<reference evidence="4 5" key="1">
    <citation type="journal article" date="2021" name="Nat. Commun.">
        <title>Genetic determinants of endophytism in the Arabidopsis root mycobiome.</title>
        <authorList>
            <person name="Mesny F."/>
            <person name="Miyauchi S."/>
            <person name="Thiergart T."/>
            <person name="Pickel B."/>
            <person name="Atanasova L."/>
            <person name="Karlsson M."/>
            <person name="Huettel B."/>
            <person name="Barry K.W."/>
            <person name="Haridas S."/>
            <person name="Chen C."/>
            <person name="Bauer D."/>
            <person name="Andreopoulos W."/>
            <person name="Pangilinan J."/>
            <person name="LaButti K."/>
            <person name="Riley R."/>
            <person name="Lipzen A."/>
            <person name="Clum A."/>
            <person name="Drula E."/>
            <person name="Henrissat B."/>
            <person name="Kohler A."/>
            <person name="Grigoriev I.V."/>
            <person name="Martin F.M."/>
            <person name="Hacquard S."/>
        </authorList>
    </citation>
    <scope>NUCLEOTIDE SEQUENCE [LARGE SCALE GENOMIC DNA]</scope>
    <source>
        <strain evidence="4 5">MPI-CAGE-CH-0241</strain>
    </source>
</reference>
<dbReference type="AlphaFoldDB" id="A0A9P9AQL9"/>
<keyword evidence="5" id="KW-1185">Reference proteome</keyword>
<gene>
    <name evidence="4" type="ORF">B0T10DRAFT_572022</name>
</gene>
<proteinExistence type="inferred from homology"/>
<dbReference type="Pfam" id="PF05368">
    <property type="entry name" value="NmrA"/>
    <property type="match status" value="1"/>
</dbReference>
<comment type="similarity">
    <text evidence="1">Belongs to the NmrA-type oxidoreductase family.</text>
</comment>
<dbReference type="EMBL" id="JAGPYM010000010">
    <property type="protein sequence ID" value="KAH6889863.1"/>
    <property type="molecule type" value="Genomic_DNA"/>
</dbReference>
<dbReference type="InterPro" id="IPR008030">
    <property type="entry name" value="NmrA-like"/>
</dbReference>
<dbReference type="OrthoDB" id="3358371at2759"/>
<feature type="domain" description="NmrA-like" evidence="3">
    <location>
        <begin position="5"/>
        <end position="302"/>
    </location>
</feature>
<dbReference type="PANTHER" id="PTHR42748:SF26">
    <property type="entry name" value="NMRA-LIKE DOMAIN-CONTAINING PROTEIN"/>
    <property type="match status" value="1"/>
</dbReference>
<evidence type="ECO:0000313" key="4">
    <source>
        <dbReference type="EMBL" id="KAH6889863.1"/>
    </source>
</evidence>
<dbReference type="PANTHER" id="PTHR42748">
    <property type="entry name" value="NITROGEN METABOLITE REPRESSION PROTEIN NMRA FAMILY MEMBER"/>
    <property type="match status" value="1"/>
</dbReference>
<dbReference type="Gene3D" id="3.90.25.10">
    <property type="entry name" value="UDP-galactose 4-epimerase, domain 1"/>
    <property type="match status" value="1"/>
</dbReference>
<name>A0A9P9AQL9_9HYPO</name>
<organism evidence="4 5">
    <name type="scientific">Thelonectria olida</name>
    <dbReference type="NCBI Taxonomy" id="1576542"/>
    <lineage>
        <taxon>Eukaryota</taxon>
        <taxon>Fungi</taxon>
        <taxon>Dikarya</taxon>
        <taxon>Ascomycota</taxon>
        <taxon>Pezizomycotina</taxon>
        <taxon>Sordariomycetes</taxon>
        <taxon>Hypocreomycetidae</taxon>
        <taxon>Hypocreales</taxon>
        <taxon>Nectriaceae</taxon>
        <taxon>Thelonectria</taxon>
    </lineage>
</organism>
<sequence length="339" mass="37497">MSAQNKLICVVGATGNQGGSVARRFRQAGFQVRGLTRNPSSAASQQLVAEGIEVAQAELEDVDSLKAAFKGANVIFSVTQYWEPFFRPDCRQKAQELGISCRKYAYDVEYQQGKNIADAAATTIDTLDENGFLVSTLSHAGKCSKGAFTELYHFDSKADIFPTYVQATYPELAAKMSCIHTGFFYTSFRILPDSYLGKLPDGSYQMAFTTDPAKPVPHFNPVSDMGNFTYAVSQMPPGKEYMAEGTTCTWPDWIKTWGEVTGKTVSYKQVTPEEMIAATPDRDTGIEVAYMYSYSSDPGYDGAMALLKAQDIRDAGIECPMTSWKEWANNHDWSEIIKE</sequence>
<evidence type="ECO:0000313" key="5">
    <source>
        <dbReference type="Proteomes" id="UP000777438"/>
    </source>
</evidence>
<dbReference type="SUPFAM" id="SSF51735">
    <property type="entry name" value="NAD(P)-binding Rossmann-fold domains"/>
    <property type="match status" value="1"/>
</dbReference>
<dbReference type="InterPro" id="IPR036291">
    <property type="entry name" value="NAD(P)-bd_dom_sf"/>
</dbReference>
<evidence type="ECO:0000259" key="3">
    <source>
        <dbReference type="Pfam" id="PF05368"/>
    </source>
</evidence>
<dbReference type="Proteomes" id="UP000777438">
    <property type="component" value="Unassembled WGS sequence"/>
</dbReference>
<comment type="caution">
    <text evidence="4">The sequence shown here is derived from an EMBL/GenBank/DDBJ whole genome shotgun (WGS) entry which is preliminary data.</text>
</comment>
<dbReference type="Gene3D" id="3.40.50.720">
    <property type="entry name" value="NAD(P)-binding Rossmann-like Domain"/>
    <property type="match status" value="1"/>
</dbReference>
<accession>A0A9P9AQL9</accession>
<dbReference type="GO" id="GO:0005634">
    <property type="term" value="C:nucleus"/>
    <property type="evidence" value="ECO:0007669"/>
    <property type="project" value="TreeGrafter"/>
</dbReference>
<evidence type="ECO:0000256" key="1">
    <source>
        <dbReference type="ARBA" id="ARBA00006328"/>
    </source>
</evidence>
<keyword evidence="2" id="KW-0521">NADP</keyword>
<dbReference type="InterPro" id="IPR051164">
    <property type="entry name" value="NmrA-like_oxidored"/>
</dbReference>
<protein>
    <recommendedName>
        <fullName evidence="3">NmrA-like domain-containing protein</fullName>
    </recommendedName>
</protein>